<dbReference type="EMBL" id="CAJOAZ010005968">
    <property type="protein sequence ID" value="CAF4119167.1"/>
    <property type="molecule type" value="Genomic_DNA"/>
</dbReference>
<feature type="region of interest" description="Disordered" evidence="1">
    <location>
        <begin position="1"/>
        <end position="20"/>
    </location>
</feature>
<dbReference type="Proteomes" id="UP000663844">
    <property type="component" value="Unassembled WGS sequence"/>
</dbReference>
<dbReference type="AlphaFoldDB" id="A0A814WVT8"/>
<evidence type="ECO:0000256" key="1">
    <source>
        <dbReference type="SAM" id="MobiDB-lite"/>
    </source>
</evidence>
<accession>A0A814WVT8</accession>
<evidence type="ECO:0000313" key="2">
    <source>
        <dbReference type="EMBL" id="CAF1112415.1"/>
    </source>
</evidence>
<reference evidence="3" key="1">
    <citation type="submission" date="2021-02" db="EMBL/GenBank/DDBJ databases">
        <authorList>
            <person name="Nowell W R."/>
        </authorList>
    </citation>
    <scope>NUCLEOTIDE SEQUENCE</scope>
</reference>
<organism evidence="3 6">
    <name type="scientific">Adineta steineri</name>
    <dbReference type="NCBI Taxonomy" id="433720"/>
    <lineage>
        <taxon>Eukaryota</taxon>
        <taxon>Metazoa</taxon>
        <taxon>Spiralia</taxon>
        <taxon>Gnathifera</taxon>
        <taxon>Rotifera</taxon>
        <taxon>Eurotatoria</taxon>
        <taxon>Bdelloidea</taxon>
        <taxon>Adinetida</taxon>
        <taxon>Adinetidae</taxon>
        <taxon>Adineta</taxon>
    </lineage>
</organism>
<dbReference type="Proteomes" id="UP000663845">
    <property type="component" value="Unassembled WGS sequence"/>
</dbReference>
<protein>
    <submittedName>
        <fullName evidence="3">Uncharacterized protein</fullName>
    </submittedName>
</protein>
<dbReference type="EMBL" id="CAJNOG010000376">
    <property type="protein sequence ID" value="CAF1207073.1"/>
    <property type="molecule type" value="Genomic_DNA"/>
</dbReference>
<sequence length="187" mass="22075">MVYKPQQQINDRRQSESYQQRTNINDHRQRYQTINTASIPPLMSVRSDINTTAKFISDEKVAIKNDNETHVIQIENESIKIDKRTITTPSSNSKRRSNKDQRCKNQQAPCHRNNYTRAIHYNNRYNYSNEYYQQQRSTNNKHSKRGGASITQYQQQRQSIANGSDNNNNNNFPHYSISDNDQKEDEE</sequence>
<dbReference type="EMBL" id="CAJNON010000217">
    <property type="protein sequence ID" value="CAF1112415.1"/>
    <property type="molecule type" value="Genomic_DNA"/>
</dbReference>
<evidence type="ECO:0000313" key="3">
    <source>
        <dbReference type="EMBL" id="CAF1207073.1"/>
    </source>
</evidence>
<dbReference type="EMBL" id="CAJOAY010007002">
    <property type="protein sequence ID" value="CAF4155920.1"/>
    <property type="molecule type" value="Genomic_DNA"/>
</dbReference>
<feature type="compositionally biased region" description="Polar residues" evidence="1">
    <location>
        <begin position="149"/>
        <end position="165"/>
    </location>
</feature>
<evidence type="ECO:0000313" key="6">
    <source>
        <dbReference type="Proteomes" id="UP000663845"/>
    </source>
</evidence>
<evidence type="ECO:0000313" key="5">
    <source>
        <dbReference type="EMBL" id="CAF4155920.1"/>
    </source>
</evidence>
<evidence type="ECO:0000313" key="4">
    <source>
        <dbReference type="EMBL" id="CAF4119167.1"/>
    </source>
</evidence>
<feature type="region of interest" description="Disordered" evidence="1">
    <location>
        <begin position="134"/>
        <end position="187"/>
    </location>
</feature>
<dbReference type="Proteomes" id="UP000663891">
    <property type="component" value="Unassembled WGS sequence"/>
</dbReference>
<name>A0A814WVT8_9BILA</name>
<feature type="region of interest" description="Disordered" evidence="1">
    <location>
        <begin position="84"/>
        <end position="111"/>
    </location>
</feature>
<dbReference type="Proteomes" id="UP000663881">
    <property type="component" value="Unassembled WGS sequence"/>
</dbReference>
<comment type="caution">
    <text evidence="3">The sequence shown here is derived from an EMBL/GenBank/DDBJ whole genome shotgun (WGS) entry which is preliminary data.</text>
</comment>
<gene>
    <name evidence="3" type="ORF">JYZ213_LOCUS27242</name>
    <name evidence="5" type="ORF">OKA104_LOCUS38513</name>
    <name evidence="4" type="ORF">OXD698_LOCUS36380</name>
    <name evidence="2" type="ORF">VCS650_LOCUS20720</name>
</gene>
<proteinExistence type="predicted"/>